<evidence type="ECO:0000313" key="1">
    <source>
        <dbReference type="EMBL" id="MBW89710.1"/>
    </source>
</evidence>
<dbReference type="AlphaFoldDB" id="A0A2P2J8C1"/>
<organism evidence="1">
    <name type="scientific">Rhizophora mucronata</name>
    <name type="common">Asiatic mangrove</name>
    <dbReference type="NCBI Taxonomy" id="61149"/>
    <lineage>
        <taxon>Eukaryota</taxon>
        <taxon>Viridiplantae</taxon>
        <taxon>Streptophyta</taxon>
        <taxon>Embryophyta</taxon>
        <taxon>Tracheophyta</taxon>
        <taxon>Spermatophyta</taxon>
        <taxon>Magnoliopsida</taxon>
        <taxon>eudicotyledons</taxon>
        <taxon>Gunneridae</taxon>
        <taxon>Pentapetalae</taxon>
        <taxon>rosids</taxon>
        <taxon>fabids</taxon>
        <taxon>Malpighiales</taxon>
        <taxon>Rhizophoraceae</taxon>
        <taxon>Rhizophora</taxon>
    </lineage>
</organism>
<reference evidence="1" key="1">
    <citation type="submission" date="2018-02" db="EMBL/GenBank/DDBJ databases">
        <title>Rhizophora mucronata_Transcriptome.</title>
        <authorList>
            <person name="Meera S.P."/>
            <person name="Sreeshan A."/>
            <person name="Augustine A."/>
        </authorList>
    </citation>
    <scope>NUCLEOTIDE SEQUENCE</scope>
    <source>
        <tissue evidence="1">Leaf</tissue>
    </source>
</reference>
<proteinExistence type="predicted"/>
<sequence length="69" mass="7976">MKFPSPPKKFKKENKTLISVIFYFISRPKPMPYPLGHLLLCYDSTSRPQPLGFPVSFSSDSELGFLFNY</sequence>
<dbReference type="EMBL" id="GGEC01009227">
    <property type="protein sequence ID" value="MBW89710.1"/>
    <property type="molecule type" value="Transcribed_RNA"/>
</dbReference>
<accession>A0A2P2J8C1</accession>
<name>A0A2P2J8C1_RHIMU</name>
<protein>
    <submittedName>
        <fullName evidence="1">Uncharacterized protein</fullName>
    </submittedName>
</protein>